<evidence type="ECO:0000256" key="1">
    <source>
        <dbReference type="PROSITE-ProRule" id="PRU00023"/>
    </source>
</evidence>
<dbReference type="Proteomes" id="UP001217089">
    <property type="component" value="Unassembled WGS sequence"/>
</dbReference>
<name>A0ABQ9EPB8_TEGGR</name>
<dbReference type="PANTHER" id="PTHR24150:SF8">
    <property type="entry name" value="ANKYRIN REPEAT AND MYND DOMAIN-CONTAINING PROTEIN 2"/>
    <property type="match status" value="1"/>
</dbReference>
<dbReference type="InterPro" id="IPR002110">
    <property type="entry name" value="Ankyrin_rpt"/>
</dbReference>
<feature type="repeat" description="ANK" evidence="1">
    <location>
        <begin position="82"/>
        <end position="114"/>
    </location>
</feature>
<dbReference type="InterPro" id="IPR052452">
    <property type="entry name" value="Ankyrin-MYND_dom_contain_2"/>
</dbReference>
<evidence type="ECO:0000256" key="2">
    <source>
        <dbReference type="SAM" id="MobiDB-lite"/>
    </source>
</evidence>
<dbReference type="EMBL" id="JARBDR010000793">
    <property type="protein sequence ID" value="KAJ8306824.1"/>
    <property type="molecule type" value="Genomic_DNA"/>
</dbReference>
<sequence length="385" mass="43858">MNKMASNVKGDLSDLEKKLLDSVVKGNIEEVRELLKETSVRIDALDDTGMTVLQQAAFRGKKDICELLLSHGADVNSNYHDNEYTALMFACLSGNPEVTRLMLEAGAKIDHTNSVGRTAAQMGAFVGQHHCVSVINNFFPKESLNHYTKPQGFEKEAKLPIELAPSMVKLLNLSSLHPVKISLFLQEHIGLVEKSKGIIRVLENLCEKAMKDRDTNDVLAMKTHYLAVLIKAAAKSYDEKKNLDTWLKLLVRGREGDGFPEYQEKLIRQMLREFPYSDSQLFQQMVRNLSTVKIGNEPTALTILKQGIQGQKFGWEEEECCDTCGEPKAEKKCSACKMYQEYLEKKKKEEILRKEQEENEKKEEILKKEQEENEKKLEETNIKNK</sequence>
<gene>
    <name evidence="3" type="ORF">KUTeg_014908</name>
</gene>
<organism evidence="3 4">
    <name type="scientific">Tegillarca granosa</name>
    <name type="common">Malaysian cockle</name>
    <name type="synonym">Anadara granosa</name>
    <dbReference type="NCBI Taxonomy" id="220873"/>
    <lineage>
        <taxon>Eukaryota</taxon>
        <taxon>Metazoa</taxon>
        <taxon>Spiralia</taxon>
        <taxon>Lophotrochozoa</taxon>
        <taxon>Mollusca</taxon>
        <taxon>Bivalvia</taxon>
        <taxon>Autobranchia</taxon>
        <taxon>Pteriomorphia</taxon>
        <taxon>Arcoida</taxon>
        <taxon>Arcoidea</taxon>
        <taxon>Arcidae</taxon>
        <taxon>Tegillarca</taxon>
    </lineage>
</organism>
<evidence type="ECO:0000313" key="3">
    <source>
        <dbReference type="EMBL" id="KAJ8306824.1"/>
    </source>
</evidence>
<dbReference type="PROSITE" id="PS50088">
    <property type="entry name" value="ANK_REPEAT"/>
    <property type="match status" value="2"/>
</dbReference>
<feature type="repeat" description="ANK" evidence="1">
    <location>
        <begin position="48"/>
        <end position="80"/>
    </location>
</feature>
<dbReference type="Gene3D" id="1.25.40.20">
    <property type="entry name" value="Ankyrin repeat-containing domain"/>
    <property type="match status" value="1"/>
</dbReference>
<dbReference type="PANTHER" id="PTHR24150">
    <property type="entry name" value="ANKYRIN REPEAT AND MYND DOMAIN-CONTAINING PROTEIN 2"/>
    <property type="match status" value="1"/>
</dbReference>
<dbReference type="Pfam" id="PF12796">
    <property type="entry name" value="Ank_2"/>
    <property type="match status" value="1"/>
</dbReference>
<feature type="non-terminal residue" evidence="3">
    <location>
        <position position="385"/>
    </location>
</feature>
<keyword evidence="4" id="KW-1185">Reference proteome</keyword>
<dbReference type="SUPFAM" id="SSF48403">
    <property type="entry name" value="Ankyrin repeat"/>
    <property type="match status" value="1"/>
</dbReference>
<keyword evidence="1" id="KW-0040">ANK repeat</keyword>
<dbReference type="PROSITE" id="PS50297">
    <property type="entry name" value="ANK_REP_REGION"/>
    <property type="match status" value="2"/>
</dbReference>
<dbReference type="InterPro" id="IPR036770">
    <property type="entry name" value="Ankyrin_rpt-contain_sf"/>
</dbReference>
<accession>A0ABQ9EPB8</accession>
<protein>
    <submittedName>
        <fullName evidence="3">Uncharacterized protein</fullName>
    </submittedName>
</protein>
<dbReference type="SMART" id="SM00248">
    <property type="entry name" value="ANK"/>
    <property type="match status" value="2"/>
</dbReference>
<comment type="caution">
    <text evidence="3">The sequence shown here is derived from an EMBL/GenBank/DDBJ whole genome shotgun (WGS) entry which is preliminary data.</text>
</comment>
<feature type="region of interest" description="Disordered" evidence="2">
    <location>
        <begin position="350"/>
        <end position="385"/>
    </location>
</feature>
<proteinExistence type="predicted"/>
<evidence type="ECO:0000313" key="4">
    <source>
        <dbReference type="Proteomes" id="UP001217089"/>
    </source>
</evidence>
<reference evidence="3 4" key="1">
    <citation type="submission" date="2022-12" db="EMBL/GenBank/DDBJ databases">
        <title>Chromosome-level genome of Tegillarca granosa.</title>
        <authorList>
            <person name="Kim J."/>
        </authorList>
    </citation>
    <scope>NUCLEOTIDE SEQUENCE [LARGE SCALE GENOMIC DNA]</scope>
    <source>
        <strain evidence="3">Teg-2019</strain>
        <tissue evidence="3">Adductor muscle</tissue>
    </source>
</reference>
<dbReference type="Pfam" id="PF00023">
    <property type="entry name" value="Ank"/>
    <property type="match status" value="1"/>
</dbReference>